<dbReference type="PaxDb" id="3880-AES61394"/>
<reference evidence="1 3" key="2">
    <citation type="journal article" date="2014" name="BMC Genomics">
        <title>An improved genome release (version Mt4.0) for the model legume Medicago truncatula.</title>
        <authorList>
            <person name="Tang H."/>
            <person name="Krishnakumar V."/>
            <person name="Bidwell S."/>
            <person name="Rosen B."/>
            <person name="Chan A."/>
            <person name="Zhou S."/>
            <person name="Gentzbittel L."/>
            <person name="Childs K.L."/>
            <person name="Yandell M."/>
            <person name="Gundlach H."/>
            <person name="Mayer K.F."/>
            <person name="Schwartz D.C."/>
            <person name="Town C.D."/>
        </authorList>
    </citation>
    <scope>GENOME REANNOTATION</scope>
    <source>
        <strain evidence="1">A17</strain>
        <strain evidence="2 3">cv. Jemalong A17</strain>
    </source>
</reference>
<dbReference type="EnsemblPlants" id="KEH43088">
    <property type="protein sequence ID" value="KEH43088"/>
    <property type="gene ID" value="MTR_1g083295"/>
</dbReference>
<proteinExistence type="predicted"/>
<name>A0A072VNT8_MEDTR</name>
<sequence>MSQGMDGYGDGYEVVLENNPSVTEVIKQQSLNMSNINWTVCITDIVFVCV</sequence>
<dbReference type="AlphaFoldDB" id="A0A072VNT8"/>
<reference evidence="1 3" key="1">
    <citation type="journal article" date="2011" name="Nature">
        <title>The Medicago genome provides insight into the evolution of rhizobial symbioses.</title>
        <authorList>
            <person name="Young N.D."/>
            <person name="Debelle F."/>
            <person name="Oldroyd G.E."/>
            <person name="Geurts R."/>
            <person name="Cannon S.B."/>
            <person name="Udvardi M.K."/>
            <person name="Benedito V.A."/>
            <person name="Mayer K.F."/>
            <person name="Gouzy J."/>
            <person name="Schoof H."/>
            <person name="Van de Peer Y."/>
            <person name="Proost S."/>
            <person name="Cook D.R."/>
            <person name="Meyers B.C."/>
            <person name="Spannagl M."/>
            <person name="Cheung F."/>
            <person name="De Mita S."/>
            <person name="Krishnakumar V."/>
            <person name="Gundlach H."/>
            <person name="Zhou S."/>
            <person name="Mudge J."/>
            <person name="Bharti A.K."/>
            <person name="Murray J.D."/>
            <person name="Naoumkina M.A."/>
            <person name="Rosen B."/>
            <person name="Silverstein K.A."/>
            <person name="Tang H."/>
            <person name="Rombauts S."/>
            <person name="Zhao P.X."/>
            <person name="Zhou P."/>
            <person name="Barbe V."/>
            <person name="Bardou P."/>
            <person name="Bechner M."/>
            <person name="Bellec A."/>
            <person name="Berger A."/>
            <person name="Berges H."/>
            <person name="Bidwell S."/>
            <person name="Bisseling T."/>
            <person name="Choisne N."/>
            <person name="Couloux A."/>
            <person name="Denny R."/>
            <person name="Deshpande S."/>
            <person name="Dai X."/>
            <person name="Doyle J.J."/>
            <person name="Dudez A.M."/>
            <person name="Farmer A.D."/>
            <person name="Fouteau S."/>
            <person name="Franken C."/>
            <person name="Gibelin C."/>
            <person name="Gish J."/>
            <person name="Goldstein S."/>
            <person name="Gonzalez A.J."/>
            <person name="Green P.J."/>
            <person name="Hallab A."/>
            <person name="Hartog M."/>
            <person name="Hua A."/>
            <person name="Humphray S.J."/>
            <person name="Jeong D.H."/>
            <person name="Jing Y."/>
            <person name="Jocker A."/>
            <person name="Kenton S.M."/>
            <person name="Kim D.J."/>
            <person name="Klee K."/>
            <person name="Lai H."/>
            <person name="Lang C."/>
            <person name="Lin S."/>
            <person name="Macmil S.L."/>
            <person name="Magdelenat G."/>
            <person name="Matthews L."/>
            <person name="McCorrison J."/>
            <person name="Monaghan E.L."/>
            <person name="Mun J.H."/>
            <person name="Najar F.Z."/>
            <person name="Nicholson C."/>
            <person name="Noirot C."/>
            <person name="O'Bleness M."/>
            <person name="Paule C.R."/>
            <person name="Poulain J."/>
            <person name="Prion F."/>
            <person name="Qin B."/>
            <person name="Qu C."/>
            <person name="Retzel E.F."/>
            <person name="Riddle C."/>
            <person name="Sallet E."/>
            <person name="Samain S."/>
            <person name="Samson N."/>
            <person name="Sanders I."/>
            <person name="Saurat O."/>
            <person name="Scarpelli C."/>
            <person name="Schiex T."/>
            <person name="Segurens B."/>
            <person name="Severin A.J."/>
            <person name="Sherrier D.J."/>
            <person name="Shi R."/>
            <person name="Sims S."/>
            <person name="Singer S.R."/>
            <person name="Sinharoy S."/>
            <person name="Sterck L."/>
            <person name="Viollet A."/>
            <person name="Wang B.B."/>
            <person name="Wang K."/>
            <person name="Wang M."/>
            <person name="Wang X."/>
            <person name="Warfsmann J."/>
            <person name="Weissenbach J."/>
            <person name="White D.D."/>
            <person name="White J.D."/>
            <person name="Wiley G.B."/>
            <person name="Wincker P."/>
            <person name="Xing Y."/>
            <person name="Yang L."/>
            <person name="Yao Z."/>
            <person name="Ying F."/>
            <person name="Zhai J."/>
            <person name="Zhou L."/>
            <person name="Zuber A."/>
            <person name="Denarie J."/>
            <person name="Dixon R.A."/>
            <person name="May G.D."/>
            <person name="Schwartz D.C."/>
            <person name="Rogers J."/>
            <person name="Quetier F."/>
            <person name="Town C.D."/>
            <person name="Roe B.A."/>
        </authorList>
    </citation>
    <scope>NUCLEOTIDE SEQUENCE [LARGE SCALE GENOMIC DNA]</scope>
    <source>
        <strain evidence="1">A17</strain>
        <strain evidence="2 3">cv. Jemalong A17</strain>
    </source>
</reference>
<evidence type="ECO:0000313" key="2">
    <source>
        <dbReference type="EnsemblPlants" id="KEH43088"/>
    </source>
</evidence>
<accession>A0A072VNT8</accession>
<keyword evidence="3" id="KW-1185">Reference proteome</keyword>
<organism evidence="1 3">
    <name type="scientific">Medicago truncatula</name>
    <name type="common">Barrel medic</name>
    <name type="synonym">Medicago tribuloides</name>
    <dbReference type="NCBI Taxonomy" id="3880"/>
    <lineage>
        <taxon>Eukaryota</taxon>
        <taxon>Viridiplantae</taxon>
        <taxon>Streptophyta</taxon>
        <taxon>Embryophyta</taxon>
        <taxon>Tracheophyta</taxon>
        <taxon>Spermatophyta</taxon>
        <taxon>Magnoliopsida</taxon>
        <taxon>eudicotyledons</taxon>
        <taxon>Gunneridae</taxon>
        <taxon>Pentapetalae</taxon>
        <taxon>rosids</taxon>
        <taxon>fabids</taxon>
        <taxon>Fabales</taxon>
        <taxon>Fabaceae</taxon>
        <taxon>Papilionoideae</taxon>
        <taxon>50 kb inversion clade</taxon>
        <taxon>NPAAA clade</taxon>
        <taxon>Hologalegina</taxon>
        <taxon>IRL clade</taxon>
        <taxon>Trifolieae</taxon>
        <taxon>Medicago</taxon>
    </lineage>
</organism>
<dbReference type="EMBL" id="CM001217">
    <property type="protein sequence ID" value="KEH43088.1"/>
    <property type="molecule type" value="Genomic_DNA"/>
</dbReference>
<reference evidence="2" key="3">
    <citation type="submission" date="2015-04" db="UniProtKB">
        <authorList>
            <consortium name="EnsemblPlants"/>
        </authorList>
    </citation>
    <scope>IDENTIFICATION</scope>
    <source>
        <strain evidence="2">cv. Jemalong A17</strain>
    </source>
</reference>
<dbReference type="HOGENOM" id="CLU_3127308_0_0_1"/>
<dbReference type="Proteomes" id="UP000002051">
    <property type="component" value="Unassembled WGS sequence"/>
</dbReference>
<evidence type="ECO:0000313" key="1">
    <source>
        <dbReference type="EMBL" id="KEH43088.1"/>
    </source>
</evidence>
<protein>
    <submittedName>
        <fullName evidence="1 2">Uncharacterized protein</fullName>
    </submittedName>
</protein>
<gene>
    <name evidence="1" type="ordered locus">MTR_1g083295</name>
</gene>
<evidence type="ECO:0000313" key="3">
    <source>
        <dbReference type="Proteomes" id="UP000002051"/>
    </source>
</evidence>